<dbReference type="STRING" id="426701.SAMN04488098_100195"/>
<keyword evidence="2" id="KW-1185">Reference proteome</keyword>
<dbReference type="OrthoDB" id="3078428at2"/>
<dbReference type="Proteomes" id="UP000199433">
    <property type="component" value="Unassembled WGS sequence"/>
</dbReference>
<evidence type="ECO:0000313" key="2">
    <source>
        <dbReference type="Proteomes" id="UP000199433"/>
    </source>
</evidence>
<gene>
    <name evidence="1" type="ORF">SAMN04488098_100195</name>
</gene>
<dbReference type="AlphaFoldDB" id="A0A1G8VBI9"/>
<name>A0A1G8VBI9_9LACT</name>
<evidence type="ECO:0000313" key="1">
    <source>
        <dbReference type="EMBL" id="SDJ62715.1"/>
    </source>
</evidence>
<proteinExistence type="predicted"/>
<dbReference type="RefSeq" id="WP_091264142.1">
    <property type="nucleotide sequence ID" value="NZ_FNFK01000001.1"/>
</dbReference>
<protein>
    <recommendedName>
        <fullName evidence="3">Phage tail assembly chaperone protein, TAC</fullName>
    </recommendedName>
</protein>
<evidence type="ECO:0008006" key="3">
    <source>
        <dbReference type="Google" id="ProtNLM"/>
    </source>
</evidence>
<dbReference type="EMBL" id="FNFK01000001">
    <property type="protein sequence ID" value="SDJ62715.1"/>
    <property type="molecule type" value="Genomic_DNA"/>
</dbReference>
<accession>A0A1G8VBI9</accession>
<organism evidence="1 2">
    <name type="scientific">Alkalibacterium thalassium</name>
    <dbReference type="NCBI Taxonomy" id="426701"/>
    <lineage>
        <taxon>Bacteria</taxon>
        <taxon>Bacillati</taxon>
        <taxon>Bacillota</taxon>
        <taxon>Bacilli</taxon>
        <taxon>Lactobacillales</taxon>
        <taxon>Carnobacteriaceae</taxon>
        <taxon>Alkalibacterium</taxon>
    </lineage>
</organism>
<reference evidence="2" key="1">
    <citation type="submission" date="2016-10" db="EMBL/GenBank/DDBJ databases">
        <authorList>
            <person name="Varghese N."/>
            <person name="Submissions S."/>
        </authorList>
    </citation>
    <scope>NUCLEOTIDE SEQUENCE [LARGE SCALE GENOMIC DNA]</scope>
    <source>
        <strain evidence="2">DSM 19181</strain>
    </source>
</reference>
<sequence length="136" mass="15380">MADEKLKVDEAAEERSTTIDIGGTEFKMILTTKATKEIAKRYGALENLGDKLMKTENFEMALEEVVWLITLLANQSILIHNIRNKDDRKELLTEDEVELLTTPFDLANYKNAIMASMMKGTKRNVESEPSKNEVVG</sequence>